<evidence type="ECO:0000256" key="1">
    <source>
        <dbReference type="SAM" id="MobiDB-lite"/>
    </source>
</evidence>
<organism evidence="2">
    <name type="scientific">Oryza meridionalis</name>
    <dbReference type="NCBI Taxonomy" id="40149"/>
    <lineage>
        <taxon>Eukaryota</taxon>
        <taxon>Viridiplantae</taxon>
        <taxon>Streptophyta</taxon>
        <taxon>Embryophyta</taxon>
        <taxon>Tracheophyta</taxon>
        <taxon>Spermatophyta</taxon>
        <taxon>Magnoliopsida</taxon>
        <taxon>Liliopsida</taxon>
        <taxon>Poales</taxon>
        <taxon>Poaceae</taxon>
        <taxon>BOP clade</taxon>
        <taxon>Oryzoideae</taxon>
        <taxon>Oryzeae</taxon>
        <taxon>Oryzinae</taxon>
        <taxon>Oryza</taxon>
    </lineage>
</organism>
<evidence type="ECO:0000313" key="3">
    <source>
        <dbReference type="Proteomes" id="UP000008021"/>
    </source>
</evidence>
<accession>A0A0E0EV66</accession>
<feature type="compositionally biased region" description="Basic and acidic residues" evidence="1">
    <location>
        <begin position="60"/>
        <end position="70"/>
    </location>
</feature>
<protein>
    <submittedName>
        <fullName evidence="2">Uncharacterized protein</fullName>
    </submittedName>
</protein>
<proteinExistence type="predicted"/>
<reference evidence="2" key="1">
    <citation type="submission" date="2015-04" db="UniProtKB">
        <authorList>
            <consortium name="EnsemblPlants"/>
        </authorList>
    </citation>
    <scope>IDENTIFICATION</scope>
</reference>
<evidence type="ECO:0000313" key="2">
    <source>
        <dbReference type="EnsemblPlants" id="OMERI10G00200.1"/>
    </source>
</evidence>
<sequence length="70" mass="7382">MGRMAANGVSSISKGVAVMRRYTHEPWRTGVCGGCGQGGNRAAGQGKIPSLSNSEPMGLLEEREYVPETT</sequence>
<dbReference type="HOGENOM" id="CLU_2762057_0_0_1"/>
<keyword evidence="3" id="KW-1185">Reference proteome</keyword>
<feature type="region of interest" description="Disordered" evidence="1">
    <location>
        <begin position="39"/>
        <end position="70"/>
    </location>
</feature>
<name>A0A0E0EV66_9ORYZ</name>
<dbReference type="Proteomes" id="UP000008021">
    <property type="component" value="Chromosome 10"/>
</dbReference>
<dbReference type="EnsemblPlants" id="OMERI10G00200.1">
    <property type="protein sequence ID" value="OMERI10G00200.1"/>
    <property type="gene ID" value="OMERI10G00200"/>
</dbReference>
<dbReference type="Gramene" id="OMERI10G00200.1">
    <property type="protein sequence ID" value="OMERI10G00200.1"/>
    <property type="gene ID" value="OMERI10G00200"/>
</dbReference>
<reference evidence="2" key="2">
    <citation type="submission" date="2018-05" db="EMBL/GenBank/DDBJ databases">
        <title>OmerRS3 (Oryza meridionalis Reference Sequence Version 3).</title>
        <authorList>
            <person name="Zhang J."/>
            <person name="Kudrna D."/>
            <person name="Lee S."/>
            <person name="Talag J."/>
            <person name="Welchert J."/>
            <person name="Wing R.A."/>
        </authorList>
    </citation>
    <scope>NUCLEOTIDE SEQUENCE [LARGE SCALE GENOMIC DNA]</scope>
    <source>
        <strain evidence="2">cv. OR44</strain>
    </source>
</reference>
<dbReference type="AlphaFoldDB" id="A0A0E0EV66"/>